<keyword evidence="7" id="KW-0677">Repeat</keyword>
<dbReference type="STRING" id="1071380.I2H4F0"/>
<evidence type="ECO:0000256" key="5">
    <source>
        <dbReference type="ARBA" id="ARBA00013194"/>
    </source>
</evidence>
<dbReference type="eggNOG" id="KOG0546">
    <property type="taxonomic scope" value="Eukaryota"/>
</dbReference>
<dbReference type="InterPro" id="IPR029000">
    <property type="entry name" value="Cyclophilin-like_dom_sf"/>
</dbReference>
<comment type="subcellular location">
    <subcellularLocation>
        <location evidence="3">Cytoplasm</location>
    </subcellularLocation>
</comment>
<dbReference type="FunFam" id="2.40.100.10:FF:000045">
    <property type="entry name" value="Peptidyl-prolyl cis-trans isomerase D"/>
    <property type="match status" value="1"/>
</dbReference>
<dbReference type="GeneID" id="14496325"/>
<proteinExistence type="inferred from homology"/>
<evidence type="ECO:0000256" key="10">
    <source>
        <dbReference type="ARBA" id="ARBA00023235"/>
    </source>
</evidence>
<dbReference type="PRINTS" id="PR00153">
    <property type="entry name" value="CSAPPISMRASE"/>
</dbReference>
<comment type="catalytic activity">
    <reaction evidence="1">
        <text>[protein]-peptidylproline (omega=180) = [protein]-peptidylproline (omega=0)</text>
        <dbReference type="Rhea" id="RHEA:16237"/>
        <dbReference type="Rhea" id="RHEA-COMP:10747"/>
        <dbReference type="Rhea" id="RHEA-COMP:10748"/>
        <dbReference type="ChEBI" id="CHEBI:83833"/>
        <dbReference type="ChEBI" id="CHEBI:83834"/>
        <dbReference type="EC" id="5.2.1.8"/>
    </reaction>
</comment>
<accession>I2H4F0</accession>
<sequence>MAIEHTKTYFDITVGGSPVGRIVMELFDDIVPRTSKNFASLCKGDSGIAISKPEIPLSYRGSIFHRVIQGFMCQFGDFTNFDGTGGESIYGEKFEDENFTLKHDRPYLLSMANAGPNTNGSQCFITVAPTPHLDGKHVVFGEVIQGKRIVRLIESQRTDKNNDRPMLDVVIQDCGVLPNDYEVPEDAEATPADEYGDNYEFMMKLDSKVNMSDVNSVIKAAEDVKVIGTEQFKKANYPIALQKYTKCEKLLKEYFPDDLPDEDSARLRQLRNAIALNITLCCLKVKDYTRAIYTASEVLYEESGATDKDKTKAYYRRGLAYKGRNDTDEALKDFQRAMVLNPNDTTVVAAMRETKAKRKQENEKQKNSLSRMFK</sequence>
<name>I2H4F0_HENB6</name>
<evidence type="ECO:0000256" key="9">
    <source>
        <dbReference type="ARBA" id="ARBA00023110"/>
    </source>
</evidence>
<evidence type="ECO:0000256" key="12">
    <source>
        <dbReference type="SAM" id="MobiDB-lite"/>
    </source>
</evidence>
<dbReference type="SUPFAM" id="SSF48452">
    <property type="entry name" value="TPR-like"/>
    <property type="match status" value="1"/>
</dbReference>
<dbReference type="EMBL" id="HE806320">
    <property type="protein sequence ID" value="CCH61252.1"/>
    <property type="molecule type" value="Genomic_DNA"/>
</dbReference>
<dbReference type="Proteomes" id="UP000002866">
    <property type="component" value="Chromosome 5"/>
</dbReference>
<reference evidence="14 15" key="1">
    <citation type="journal article" date="2011" name="Proc. Natl. Acad. Sci. U.S.A.">
        <title>Evolutionary erosion of yeast sex chromosomes by mating-type switching accidents.</title>
        <authorList>
            <person name="Gordon J.L."/>
            <person name="Armisen D."/>
            <person name="Proux-Wera E."/>
            <person name="Oheigeartaigh S.S."/>
            <person name="Byrne K.P."/>
            <person name="Wolfe K.H."/>
        </authorList>
    </citation>
    <scope>NUCLEOTIDE SEQUENCE [LARGE SCALE GENOMIC DNA]</scope>
    <source>
        <strain evidence="15">ATCC 34711 / CBS 6284 / DSM 70876 / NBRC 10599 / NRRL Y-10934 / UCD 77-7</strain>
    </source>
</reference>
<keyword evidence="10" id="KW-0413">Isomerase</keyword>
<dbReference type="PANTHER" id="PTHR11071">
    <property type="entry name" value="PEPTIDYL-PROLYL CIS-TRANS ISOMERASE"/>
    <property type="match status" value="1"/>
</dbReference>
<dbReference type="InterPro" id="IPR020892">
    <property type="entry name" value="Cyclophilin-type_PPIase_CS"/>
</dbReference>
<dbReference type="SMART" id="SM00028">
    <property type="entry name" value="TPR"/>
    <property type="match status" value="2"/>
</dbReference>
<dbReference type="FunFam" id="1.25.40.10:FF:000029">
    <property type="entry name" value="peptidyl-prolyl cis-trans isomerase D"/>
    <property type="match status" value="1"/>
</dbReference>
<dbReference type="GO" id="GO:0042026">
    <property type="term" value="P:protein refolding"/>
    <property type="evidence" value="ECO:0007669"/>
    <property type="project" value="EnsemblFungi"/>
</dbReference>
<dbReference type="CDD" id="cd01926">
    <property type="entry name" value="cyclophilin_ABH_like"/>
    <property type="match status" value="1"/>
</dbReference>
<dbReference type="HOGENOM" id="CLU_012062_37_0_1"/>
<dbReference type="RefSeq" id="XP_004180771.1">
    <property type="nucleotide sequence ID" value="XM_004180723.1"/>
</dbReference>
<feature type="repeat" description="TPR" evidence="11">
    <location>
        <begin position="311"/>
        <end position="344"/>
    </location>
</feature>
<dbReference type="Gene3D" id="1.25.40.10">
    <property type="entry name" value="Tetratricopeptide repeat domain"/>
    <property type="match status" value="1"/>
</dbReference>
<evidence type="ECO:0000256" key="2">
    <source>
        <dbReference type="ARBA" id="ARBA00002388"/>
    </source>
</evidence>
<gene>
    <name evidence="14" type="primary">TBLA0E01990</name>
    <name evidence="14" type="ORF">TBLA_0E01990</name>
</gene>
<dbReference type="InterPro" id="IPR019734">
    <property type="entry name" value="TPR_rpt"/>
</dbReference>
<evidence type="ECO:0000256" key="8">
    <source>
        <dbReference type="ARBA" id="ARBA00022803"/>
    </source>
</evidence>
<dbReference type="PROSITE" id="PS00170">
    <property type="entry name" value="CSA_PPIASE_1"/>
    <property type="match status" value="1"/>
</dbReference>
<dbReference type="Pfam" id="PF00160">
    <property type="entry name" value="Pro_isomerase"/>
    <property type="match status" value="1"/>
</dbReference>
<dbReference type="PROSITE" id="PS50293">
    <property type="entry name" value="TPR_REGION"/>
    <property type="match status" value="1"/>
</dbReference>
<organism evidence="14 15">
    <name type="scientific">Henningerozyma blattae (strain ATCC 34711 / CBS 6284 / DSM 70876 / NBRC 10599 / NRRL Y-10934 / UCD 77-7)</name>
    <name type="common">Yeast</name>
    <name type="synonym">Tetrapisispora blattae</name>
    <dbReference type="NCBI Taxonomy" id="1071380"/>
    <lineage>
        <taxon>Eukaryota</taxon>
        <taxon>Fungi</taxon>
        <taxon>Dikarya</taxon>
        <taxon>Ascomycota</taxon>
        <taxon>Saccharomycotina</taxon>
        <taxon>Saccharomycetes</taxon>
        <taxon>Saccharomycetales</taxon>
        <taxon>Saccharomycetaceae</taxon>
        <taxon>Henningerozyma</taxon>
    </lineage>
</organism>
<evidence type="ECO:0000256" key="3">
    <source>
        <dbReference type="ARBA" id="ARBA00004496"/>
    </source>
</evidence>
<protein>
    <recommendedName>
        <fullName evidence="5">peptidylprolyl isomerase</fullName>
        <ecNumber evidence="5">5.2.1.8</ecNumber>
    </recommendedName>
</protein>
<keyword evidence="9" id="KW-0697">Rotamase</keyword>
<dbReference type="GO" id="GO:0003755">
    <property type="term" value="F:peptidyl-prolyl cis-trans isomerase activity"/>
    <property type="evidence" value="ECO:0007669"/>
    <property type="project" value="UniProtKB-KW"/>
</dbReference>
<dbReference type="PROSITE" id="PS50072">
    <property type="entry name" value="CSA_PPIASE_2"/>
    <property type="match status" value="1"/>
</dbReference>
<evidence type="ECO:0000313" key="15">
    <source>
        <dbReference type="Proteomes" id="UP000002866"/>
    </source>
</evidence>
<evidence type="ECO:0000256" key="7">
    <source>
        <dbReference type="ARBA" id="ARBA00022737"/>
    </source>
</evidence>
<dbReference type="OrthoDB" id="193499at2759"/>
<dbReference type="InParanoid" id="I2H4F0"/>
<keyword evidence="6" id="KW-0963">Cytoplasm</keyword>
<dbReference type="Pfam" id="PF00515">
    <property type="entry name" value="TPR_1"/>
    <property type="match status" value="1"/>
</dbReference>
<dbReference type="PROSITE" id="PS50005">
    <property type="entry name" value="TPR"/>
    <property type="match status" value="1"/>
</dbReference>
<evidence type="ECO:0000256" key="4">
    <source>
        <dbReference type="ARBA" id="ARBA00010898"/>
    </source>
</evidence>
<evidence type="ECO:0000256" key="6">
    <source>
        <dbReference type="ARBA" id="ARBA00022490"/>
    </source>
</evidence>
<comment type="similarity">
    <text evidence="4">Belongs to the cyclophilin-type PPIase family. PPIase D subfamily.</text>
</comment>
<dbReference type="InterPro" id="IPR002130">
    <property type="entry name" value="Cyclophilin-type_PPIase_dom"/>
</dbReference>
<dbReference type="GO" id="GO:0016018">
    <property type="term" value="F:cyclosporin A binding"/>
    <property type="evidence" value="ECO:0007669"/>
    <property type="project" value="TreeGrafter"/>
</dbReference>
<evidence type="ECO:0000256" key="11">
    <source>
        <dbReference type="PROSITE-ProRule" id="PRU00339"/>
    </source>
</evidence>
<dbReference type="GO" id="GO:0043022">
    <property type="term" value="F:ribosome binding"/>
    <property type="evidence" value="ECO:0007669"/>
    <property type="project" value="EnsemblFungi"/>
</dbReference>
<dbReference type="GO" id="GO:0051082">
    <property type="term" value="F:unfolded protein binding"/>
    <property type="evidence" value="ECO:0007669"/>
    <property type="project" value="EnsemblFungi"/>
</dbReference>
<dbReference type="KEGG" id="tbl:TBLA_0E01990"/>
<dbReference type="SUPFAM" id="SSF50891">
    <property type="entry name" value="Cyclophilin-like"/>
    <property type="match status" value="1"/>
</dbReference>
<dbReference type="FunCoup" id="I2H4F0">
    <property type="interactions" value="1174"/>
</dbReference>
<dbReference type="OMA" id="EMEQNCN"/>
<dbReference type="GO" id="GO:0005737">
    <property type="term" value="C:cytoplasm"/>
    <property type="evidence" value="ECO:0007669"/>
    <property type="project" value="UniProtKB-SubCell"/>
</dbReference>
<evidence type="ECO:0000259" key="13">
    <source>
        <dbReference type="PROSITE" id="PS50072"/>
    </source>
</evidence>
<feature type="region of interest" description="Disordered" evidence="12">
    <location>
        <begin position="354"/>
        <end position="374"/>
    </location>
</feature>
<keyword evidence="8 11" id="KW-0802">TPR repeat</keyword>
<dbReference type="AlphaFoldDB" id="I2H4F0"/>
<dbReference type="PANTHER" id="PTHR11071:SF561">
    <property type="entry name" value="PEPTIDYL-PROLYL CIS-TRANS ISOMERASE D-RELATED"/>
    <property type="match status" value="1"/>
</dbReference>
<evidence type="ECO:0000313" key="14">
    <source>
        <dbReference type="EMBL" id="CCH61252.1"/>
    </source>
</evidence>
<dbReference type="EC" id="5.2.1.8" evidence="5"/>
<dbReference type="Gene3D" id="2.40.100.10">
    <property type="entry name" value="Cyclophilin-like"/>
    <property type="match status" value="1"/>
</dbReference>
<feature type="domain" description="PPIase cyclophilin-type" evidence="13">
    <location>
        <begin position="9"/>
        <end position="176"/>
    </location>
</feature>
<keyword evidence="15" id="KW-1185">Reference proteome</keyword>
<comment type="function">
    <text evidence="2">PPIases accelerate the folding of proteins. It catalyzes the cis-trans isomerization of proline imidic peptide bonds in oligopeptides.</text>
</comment>
<dbReference type="InterPro" id="IPR011990">
    <property type="entry name" value="TPR-like_helical_dom_sf"/>
</dbReference>
<evidence type="ECO:0000256" key="1">
    <source>
        <dbReference type="ARBA" id="ARBA00000971"/>
    </source>
</evidence>